<dbReference type="InterPro" id="IPR045570">
    <property type="entry name" value="Metalloprtase-TldD/E_cen_dom"/>
</dbReference>
<feature type="domain" description="Metalloprotease TldD/E central" evidence="4">
    <location>
        <begin position="131"/>
        <end position="235"/>
    </location>
</feature>
<dbReference type="PANTHER" id="PTHR43421">
    <property type="entry name" value="METALLOPROTEASE PMBA"/>
    <property type="match status" value="1"/>
</dbReference>
<dbReference type="Gene3D" id="3.30.2290.10">
    <property type="entry name" value="PmbA/TldD superfamily"/>
    <property type="match status" value="1"/>
</dbReference>
<sequence length="455" mass="48730">MMPFLDDSPVLASPQTDTLQSLAGEVLDFAAAKGASQAVVHVSQGNSRTIRVRNGDIDTLTQNHSRFLSVTVYFGQRAGSVSSTLFSREALRDAVDEAITLAKYADEDPCNGLPEPQHFARDIYDLALHSSDTLTVEQALALALRAEQAANSTHEHSYSESTEITSQQSDFILANSAGFAAGYPTSLHTLWSHAIARNDSQRQQGFWYTVGRAPSQLAEPEAIGHTAARRAMAQLGAKKLSTRRCPVLFEAPAAHSLIHHLIGALSGTSLYRSSSFLGQCLGDTIIAPHLSLYENPLIPGALASACFDAEGVAAVPRHVIRDGIAQGYFLSSYSARRLGLMTTGHAGGAYNLTVSSNQNHPADDLPTLLRRMHTGLLVTRLLGHGLNPMTGDYSQGVAGFWVENGDIQYPVEEITIAGNLKTLLLQCVALGADIHTQGNLSCGSLLIEEMQIAGQ</sequence>
<organism evidence="5 6">
    <name type="scientific">Pectobacterium cacticida</name>
    <dbReference type="NCBI Taxonomy" id="69221"/>
    <lineage>
        <taxon>Bacteria</taxon>
        <taxon>Pseudomonadati</taxon>
        <taxon>Pseudomonadota</taxon>
        <taxon>Gammaproteobacteria</taxon>
        <taxon>Enterobacterales</taxon>
        <taxon>Pectobacteriaceae</taxon>
        <taxon>Pectobacterium</taxon>
    </lineage>
</organism>
<protein>
    <submittedName>
        <fullName evidence="5">Metallopeptidase TldD-related protein</fullName>
    </submittedName>
</protein>
<dbReference type="InterPro" id="IPR035068">
    <property type="entry name" value="TldD/PmbA_N"/>
</dbReference>
<evidence type="ECO:0000259" key="2">
    <source>
        <dbReference type="Pfam" id="PF01523"/>
    </source>
</evidence>
<gene>
    <name evidence="5" type="ORF">QNA12_15270</name>
</gene>
<dbReference type="EMBL" id="CP125967">
    <property type="protein sequence ID" value="WWO37871.1"/>
    <property type="molecule type" value="Genomic_DNA"/>
</dbReference>
<evidence type="ECO:0000256" key="1">
    <source>
        <dbReference type="ARBA" id="ARBA00005836"/>
    </source>
</evidence>
<evidence type="ECO:0000259" key="4">
    <source>
        <dbReference type="Pfam" id="PF19290"/>
    </source>
</evidence>
<dbReference type="PANTHER" id="PTHR43421:SF1">
    <property type="entry name" value="METALLOPROTEASE PMBA"/>
    <property type="match status" value="1"/>
</dbReference>
<dbReference type="Proteomes" id="UP001379444">
    <property type="component" value="Chromosome"/>
</dbReference>
<accession>A0ABZ2G8N8</accession>
<dbReference type="Pfam" id="PF01523">
    <property type="entry name" value="PmbA_TldD_1st"/>
    <property type="match status" value="1"/>
</dbReference>
<proteinExistence type="inferred from homology"/>
<dbReference type="InterPro" id="IPR047657">
    <property type="entry name" value="PmbA"/>
</dbReference>
<dbReference type="Pfam" id="PF19289">
    <property type="entry name" value="PmbA_TldD_3rd"/>
    <property type="match status" value="1"/>
</dbReference>
<dbReference type="InterPro" id="IPR036059">
    <property type="entry name" value="TldD/PmbA_sf"/>
</dbReference>
<comment type="similarity">
    <text evidence="1">Belongs to the peptidase U62 family.</text>
</comment>
<dbReference type="SUPFAM" id="SSF111283">
    <property type="entry name" value="Putative modulator of DNA gyrase, PmbA/TldD"/>
    <property type="match status" value="1"/>
</dbReference>
<keyword evidence="6" id="KW-1185">Reference proteome</keyword>
<feature type="domain" description="Metalloprotease TldD/E C-terminal" evidence="3">
    <location>
        <begin position="242"/>
        <end position="454"/>
    </location>
</feature>
<evidence type="ECO:0000313" key="5">
    <source>
        <dbReference type="EMBL" id="WWO37871.1"/>
    </source>
</evidence>
<reference evidence="5 6" key="1">
    <citation type="journal article" date="2024" name="Front. Plant Sci.">
        <title>Comprehensive phenomic and genomic studies of the species, Pectobacterium cacticida and proposal for reclassification as Alcorniella cacticida comb. nov.</title>
        <authorList>
            <person name="Jonca J."/>
            <person name="Pirhonen M."/>
            <person name="Waleron M.M."/>
            <person name="Gawor J."/>
            <person name="Mrozik A."/>
            <person name="Smoktunowicz M."/>
            <person name="Waleron K."/>
            <person name="Waleron M."/>
        </authorList>
    </citation>
    <scope>NUCLEOTIDE SEQUENCE [LARGE SCALE GENOMIC DNA]</scope>
    <source>
        <strain evidence="5 6">DPMP6</strain>
    </source>
</reference>
<name>A0ABZ2G8N8_9GAMM</name>
<dbReference type="RefSeq" id="WP_264498073.1">
    <property type="nucleotide sequence ID" value="NZ_CP109947.1"/>
</dbReference>
<evidence type="ECO:0000259" key="3">
    <source>
        <dbReference type="Pfam" id="PF19289"/>
    </source>
</evidence>
<dbReference type="InterPro" id="IPR002510">
    <property type="entry name" value="Metalloprtase-TldD/E_N"/>
</dbReference>
<dbReference type="Pfam" id="PF19290">
    <property type="entry name" value="PmbA_TldD_2nd"/>
    <property type="match status" value="1"/>
</dbReference>
<feature type="domain" description="Metalloprotease TldD/E N-terminal" evidence="2">
    <location>
        <begin position="42"/>
        <end position="102"/>
    </location>
</feature>
<dbReference type="InterPro" id="IPR045569">
    <property type="entry name" value="Metalloprtase-TldD/E_C"/>
</dbReference>
<evidence type="ECO:0000313" key="6">
    <source>
        <dbReference type="Proteomes" id="UP001379444"/>
    </source>
</evidence>